<evidence type="ECO:0000313" key="2">
    <source>
        <dbReference type="Proteomes" id="UP000813215"/>
    </source>
</evidence>
<dbReference type="Proteomes" id="UP000813215">
    <property type="component" value="Unassembled WGS sequence"/>
</dbReference>
<gene>
    <name evidence="1" type="ORF">KME28_12735</name>
</gene>
<name>A0A9E3H7V0_9NOST</name>
<organism evidence="1 2">
    <name type="scientific">Pelatocladus maniniholoensis HA4357-MV3</name>
    <dbReference type="NCBI Taxonomy" id="1117104"/>
    <lineage>
        <taxon>Bacteria</taxon>
        <taxon>Bacillati</taxon>
        <taxon>Cyanobacteriota</taxon>
        <taxon>Cyanophyceae</taxon>
        <taxon>Nostocales</taxon>
        <taxon>Nostocaceae</taxon>
        <taxon>Pelatocladus</taxon>
    </lineage>
</organism>
<sequence length="63" mass="7149">MTKNFQSGVIPLVRPQIGCRDVALLRLYIWWNNEKFSIRGNTPLFANSILLEVGDLAFAILTN</sequence>
<dbReference type="AlphaFoldDB" id="A0A9E3H7V0"/>
<proteinExistence type="predicted"/>
<comment type="caution">
    <text evidence="1">The sequence shown here is derived from an EMBL/GenBank/DDBJ whole genome shotgun (WGS) entry which is preliminary data.</text>
</comment>
<reference evidence="1" key="2">
    <citation type="journal article" date="2022" name="Microbiol. Resour. Announc.">
        <title>Metagenome Sequencing to Explore Phylogenomics of Terrestrial Cyanobacteria.</title>
        <authorList>
            <person name="Ward R.D."/>
            <person name="Stajich J.E."/>
            <person name="Johansen J.R."/>
            <person name="Huntemann M."/>
            <person name="Clum A."/>
            <person name="Foster B."/>
            <person name="Foster B."/>
            <person name="Roux S."/>
            <person name="Palaniappan K."/>
            <person name="Varghese N."/>
            <person name="Mukherjee S."/>
            <person name="Reddy T.B.K."/>
            <person name="Daum C."/>
            <person name="Copeland A."/>
            <person name="Chen I.A."/>
            <person name="Ivanova N.N."/>
            <person name="Kyrpides N.C."/>
            <person name="Shapiro N."/>
            <person name="Eloe-Fadrosh E.A."/>
            <person name="Pietrasiak N."/>
        </authorList>
    </citation>
    <scope>NUCLEOTIDE SEQUENCE</scope>
    <source>
        <strain evidence="1">HA4357-MV3</strain>
    </source>
</reference>
<protein>
    <submittedName>
        <fullName evidence="1">Uncharacterized protein</fullName>
    </submittedName>
</protein>
<reference evidence="1" key="1">
    <citation type="submission" date="2021-05" db="EMBL/GenBank/DDBJ databases">
        <authorList>
            <person name="Pietrasiak N."/>
            <person name="Ward R."/>
            <person name="Stajich J.E."/>
            <person name="Kurbessoian T."/>
        </authorList>
    </citation>
    <scope>NUCLEOTIDE SEQUENCE</scope>
    <source>
        <strain evidence="1">HA4357-MV3</strain>
    </source>
</reference>
<evidence type="ECO:0000313" key="1">
    <source>
        <dbReference type="EMBL" id="MBW4432565.1"/>
    </source>
</evidence>
<accession>A0A9E3H7V0</accession>
<dbReference type="EMBL" id="JAHHHW010000088">
    <property type="protein sequence ID" value="MBW4432565.1"/>
    <property type="molecule type" value="Genomic_DNA"/>
</dbReference>